<feature type="non-terminal residue" evidence="2">
    <location>
        <position position="1"/>
    </location>
</feature>
<gene>
    <name evidence="2" type="ORF">LCGC14_3020410</name>
</gene>
<dbReference type="InterPro" id="IPR029045">
    <property type="entry name" value="ClpP/crotonase-like_dom_sf"/>
</dbReference>
<dbReference type="GO" id="GO:0007165">
    <property type="term" value="P:signal transduction"/>
    <property type="evidence" value="ECO:0007669"/>
    <property type="project" value="TreeGrafter"/>
</dbReference>
<dbReference type="GO" id="GO:0004175">
    <property type="term" value="F:endopeptidase activity"/>
    <property type="evidence" value="ECO:0007669"/>
    <property type="project" value="TreeGrafter"/>
</dbReference>
<dbReference type="GO" id="GO:0008236">
    <property type="term" value="F:serine-type peptidase activity"/>
    <property type="evidence" value="ECO:0007669"/>
    <property type="project" value="InterPro"/>
</dbReference>
<dbReference type="PANTHER" id="PTHR32060">
    <property type="entry name" value="TAIL-SPECIFIC PROTEASE"/>
    <property type="match status" value="1"/>
</dbReference>
<proteinExistence type="predicted"/>
<protein>
    <recommendedName>
        <fullName evidence="1">Tail specific protease domain-containing protein</fullName>
    </recommendedName>
</protein>
<dbReference type="PANTHER" id="PTHR32060:SF30">
    <property type="entry name" value="CARBOXY-TERMINAL PROCESSING PROTEASE CTPA"/>
    <property type="match status" value="1"/>
</dbReference>
<accession>A0A0F8XIC5</accession>
<dbReference type="AlphaFoldDB" id="A0A0F8XIC5"/>
<evidence type="ECO:0000313" key="2">
    <source>
        <dbReference type="EMBL" id="KKK60835.1"/>
    </source>
</evidence>
<dbReference type="SUPFAM" id="SSF52096">
    <property type="entry name" value="ClpP/crotonase"/>
    <property type="match status" value="1"/>
</dbReference>
<sequence length="120" mass="13156">DHSRALLLGTDSFGKGSVQTVIPLGDGRGIKLTTARYFTPNKRSIQAEGIKPDIVVEPAEIKLLKSRKQIKEANLSGHLINNTDSKAQAENSATLEDNQLYEALNLLKGFNILSKKNQKL</sequence>
<dbReference type="Gene3D" id="3.90.226.10">
    <property type="entry name" value="2-enoyl-CoA Hydratase, Chain A, domain 1"/>
    <property type="match status" value="1"/>
</dbReference>
<comment type="caution">
    <text evidence="2">The sequence shown here is derived from an EMBL/GenBank/DDBJ whole genome shotgun (WGS) entry which is preliminary data.</text>
</comment>
<dbReference type="EMBL" id="LAZR01062772">
    <property type="protein sequence ID" value="KKK60835.1"/>
    <property type="molecule type" value="Genomic_DNA"/>
</dbReference>
<dbReference type="Pfam" id="PF03572">
    <property type="entry name" value="Peptidase_S41"/>
    <property type="match status" value="1"/>
</dbReference>
<organism evidence="2">
    <name type="scientific">marine sediment metagenome</name>
    <dbReference type="NCBI Taxonomy" id="412755"/>
    <lineage>
        <taxon>unclassified sequences</taxon>
        <taxon>metagenomes</taxon>
        <taxon>ecological metagenomes</taxon>
    </lineage>
</organism>
<feature type="domain" description="Tail specific protease" evidence="1">
    <location>
        <begin position="1"/>
        <end position="56"/>
    </location>
</feature>
<reference evidence="2" key="1">
    <citation type="journal article" date="2015" name="Nature">
        <title>Complex archaea that bridge the gap between prokaryotes and eukaryotes.</title>
        <authorList>
            <person name="Spang A."/>
            <person name="Saw J.H."/>
            <person name="Jorgensen S.L."/>
            <person name="Zaremba-Niedzwiedzka K."/>
            <person name="Martijn J."/>
            <person name="Lind A.E."/>
            <person name="van Eijk R."/>
            <person name="Schleper C."/>
            <person name="Guy L."/>
            <person name="Ettema T.J."/>
        </authorList>
    </citation>
    <scope>NUCLEOTIDE SEQUENCE</scope>
</reference>
<evidence type="ECO:0000259" key="1">
    <source>
        <dbReference type="Pfam" id="PF03572"/>
    </source>
</evidence>
<dbReference type="InterPro" id="IPR005151">
    <property type="entry name" value="Tail-specific_protease"/>
</dbReference>
<dbReference type="GO" id="GO:0030288">
    <property type="term" value="C:outer membrane-bounded periplasmic space"/>
    <property type="evidence" value="ECO:0007669"/>
    <property type="project" value="TreeGrafter"/>
</dbReference>
<dbReference type="GO" id="GO:0006508">
    <property type="term" value="P:proteolysis"/>
    <property type="evidence" value="ECO:0007669"/>
    <property type="project" value="InterPro"/>
</dbReference>
<name>A0A0F8XIC5_9ZZZZ</name>